<sequence length="367" mass="39279">MASNPYVGLPHRALWSRGVARRYDPSDVVTSSGPLLRTGDRVASMGSCFASNIVPHIEAAGITYLRMEEPPPQVAMLPENLGYRNFSAAYGNVYTARQMRQLIERCTGTFRPQEDRWHEDGKVIDPFRPGLAYPAANDIEFDVITTAHLAATREAFATADVVVLTLGLTEGWESTLDGAVFPTCPGTVAGTFDPVRHRFHNFTAAEVVDDLCATVDGVTAINPHARFIVTVSPVPLVATASGRHVLEATIYSKSVLRVAADGVEQAREAVTYFPAYEIVTGPQAPESFFEADRRSVSDEAIHSVMGALLATSDVSLPVTPVAVETDGVAPTVADISRRIAEAECDEALLDPTAYLGDAPAPDPPAAG</sequence>
<feature type="domain" description="GSCFA" evidence="1">
    <location>
        <begin position="41"/>
        <end position="306"/>
    </location>
</feature>
<proteinExistence type="predicted"/>
<dbReference type="EMBL" id="CAFBNE010000170">
    <property type="protein sequence ID" value="CAB4969257.1"/>
    <property type="molecule type" value="Genomic_DNA"/>
</dbReference>
<dbReference type="InterPro" id="IPR014982">
    <property type="entry name" value="GSCFA"/>
</dbReference>
<accession>A0A6J7LM21</accession>
<organism evidence="2">
    <name type="scientific">freshwater metagenome</name>
    <dbReference type="NCBI Taxonomy" id="449393"/>
    <lineage>
        <taxon>unclassified sequences</taxon>
        <taxon>metagenomes</taxon>
        <taxon>ecological metagenomes</taxon>
    </lineage>
</organism>
<gene>
    <name evidence="2" type="ORF">UFOPK3772_03202</name>
</gene>
<evidence type="ECO:0000313" key="2">
    <source>
        <dbReference type="EMBL" id="CAB4969257.1"/>
    </source>
</evidence>
<evidence type="ECO:0000259" key="1">
    <source>
        <dbReference type="Pfam" id="PF08885"/>
    </source>
</evidence>
<protein>
    <submittedName>
        <fullName evidence="2">Unannotated protein</fullName>
    </submittedName>
</protein>
<dbReference type="Pfam" id="PF08885">
    <property type="entry name" value="GSCFA"/>
    <property type="match status" value="1"/>
</dbReference>
<name>A0A6J7LM21_9ZZZZ</name>
<dbReference type="AlphaFoldDB" id="A0A6J7LM21"/>
<reference evidence="2" key="1">
    <citation type="submission" date="2020-05" db="EMBL/GenBank/DDBJ databases">
        <authorList>
            <person name="Chiriac C."/>
            <person name="Salcher M."/>
            <person name="Ghai R."/>
            <person name="Kavagutti S V."/>
        </authorList>
    </citation>
    <scope>NUCLEOTIDE SEQUENCE</scope>
</reference>